<feature type="transmembrane region" description="Helical" evidence="1">
    <location>
        <begin position="142"/>
        <end position="169"/>
    </location>
</feature>
<dbReference type="RefSeq" id="WP_125243257.1">
    <property type="nucleotide sequence ID" value="NZ_RSED01000007.1"/>
</dbReference>
<feature type="transmembrane region" description="Helical" evidence="1">
    <location>
        <begin position="181"/>
        <end position="201"/>
    </location>
</feature>
<evidence type="ECO:0000313" key="3">
    <source>
        <dbReference type="Proteomes" id="UP000269265"/>
    </source>
</evidence>
<proteinExistence type="predicted"/>
<name>A0A426VBM6_9BURK</name>
<evidence type="ECO:0000256" key="1">
    <source>
        <dbReference type="SAM" id="Phobius"/>
    </source>
</evidence>
<dbReference type="NCBIfam" id="NF033860">
    <property type="entry name" value="Wzy_O6_O28"/>
    <property type="match status" value="1"/>
</dbReference>
<sequence length="400" mass="45308">MPRFQIRIETLYLLTLAALNTITCYLVLEYGFYGSAVLFKSVDKPEDVWTNLAVLLAGYACLYAFMASRREPHARPRTHHDRLDAAYSLIIGVNWLIFLTTGIGVAGTSAQSLGFLVNMLPMAPLLLVYFADRERNVNTHYLVNLATGSLLIMLRGWSAIVVVMVIILVLSRIRVVNARNAPKIVLAAGIMILAYNYLYLLKYYIREGVLFESNFLVTAEYAISRVTAFQNFDYFSSIVPDFLGFIDGDALFYIKEFLLAFLPKSMIGYENYRPLDNIFATQFIAPGIDGMEGTGFAVTLPGIFRLATELSPLNALIFPVFALCLYGLIFVLCKPLWSPRIKYYFIITALNLYYSGNMREFAFCIYALVLHNLLCRLDRQQLRSPLQTSELTRVPHSRKA</sequence>
<feature type="transmembrane region" description="Helical" evidence="1">
    <location>
        <begin position="352"/>
        <end position="374"/>
    </location>
</feature>
<keyword evidence="1" id="KW-0812">Transmembrane</keyword>
<keyword evidence="1" id="KW-1133">Transmembrane helix</keyword>
<reference evidence="2 3" key="1">
    <citation type="submission" date="2018-12" db="EMBL/GenBank/DDBJ databases">
        <title>The whole draft genome of Aquabacterium sp. SJQ9.</title>
        <authorList>
            <person name="Sun L."/>
            <person name="Gao X."/>
            <person name="Chen W."/>
            <person name="Huang K."/>
        </authorList>
    </citation>
    <scope>NUCLEOTIDE SEQUENCE [LARGE SCALE GENOMIC DNA]</scope>
    <source>
        <strain evidence="2 3">SJQ9</strain>
    </source>
</reference>
<dbReference type="AlphaFoldDB" id="A0A426VBM6"/>
<accession>A0A426VBM6</accession>
<evidence type="ECO:0008006" key="4">
    <source>
        <dbReference type="Google" id="ProtNLM"/>
    </source>
</evidence>
<feature type="transmembrane region" description="Helical" evidence="1">
    <location>
        <begin position="86"/>
        <end position="106"/>
    </location>
</feature>
<keyword evidence="3" id="KW-1185">Reference proteome</keyword>
<dbReference type="Proteomes" id="UP000269265">
    <property type="component" value="Unassembled WGS sequence"/>
</dbReference>
<protein>
    <recommendedName>
        <fullName evidence="4">Oligosaccharide repeat unit polymerase</fullName>
    </recommendedName>
</protein>
<feature type="transmembrane region" description="Helical" evidence="1">
    <location>
        <begin position="48"/>
        <end position="65"/>
    </location>
</feature>
<feature type="transmembrane region" description="Helical" evidence="1">
    <location>
        <begin position="313"/>
        <end position="332"/>
    </location>
</feature>
<feature type="transmembrane region" description="Helical" evidence="1">
    <location>
        <begin position="112"/>
        <end position="130"/>
    </location>
</feature>
<feature type="transmembrane region" description="Helical" evidence="1">
    <location>
        <begin position="12"/>
        <end position="28"/>
    </location>
</feature>
<keyword evidence="1" id="KW-0472">Membrane</keyword>
<gene>
    <name evidence="2" type="ORF">EIP75_10675</name>
</gene>
<dbReference type="EMBL" id="RSED01000007">
    <property type="protein sequence ID" value="RRS04349.1"/>
    <property type="molecule type" value="Genomic_DNA"/>
</dbReference>
<evidence type="ECO:0000313" key="2">
    <source>
        <dbReference type="EMBL" id="RRS04349.1"/>
    </source>
</evidence>
<organism evidence="2 3">
    <name type="scientific">Aquabacterium soli</name>
    <dbReference type="NCBI Taxonomy" id="2493092"/>
    <lineage>
        <taxon>Bacteria</taxon>
        <taxon>Pseudomonadati</taxon>
        <taxon>Pseudomonadota</taxon>
        <taxon>Betaproteobacteria</taxon>
        <taxon>Burkholderiales</taxon>
        <taxon>Aquabacterium</taxon>
    </lineage>
</organism>
<comment type="caution">
    <text evidence="2">The sequence shown here is derived from an EMBL/GenBank/DDBJ whole genome shotgun (WGS) entry which is preliminary data.</text>
</comment>